<protein>
    <recommendedName>
        <fullName evidence="4">Lipoprotein</fullName>
    </recommendedName>
</protein>
<dbReference type="OrthoDB" id="7659063at2"/>
<evidence type="ECO:0008006" key="4">
    <source>
        <dbReference type="Google" id="ProtNLM"/>
    </source>
</evidence>
<feature type="signal peptide" evidence="1">
    <location>
        <begin position="1"/>
        <end position="21"/>
    </location>
</feature>
<keyword evidence="3" id="KW-1185">Reference proteome</keyword>
<sequence length="93" mass="9818">MWVRSKTVMVMSSVLFTAGCAASAITPSGREAARDAERAAAIAALAAPGQNVASARLLPQDNCYWYEHTGPVETTLLPLVNVDGQPICLQSKT</sequence>
<dbReference type="AlphaFoldDB" id="A0A1H7LMJ9"/>
<dbReference type="EMBL" id="FNZQ01000002">
    <property type="protein sequence ID" value="SEL00069.1"/>
    <property type="molecule type" value="Genomic_DNA"/>
</dbReference>
<dbReference type="Proteomes" id="UP000199283">
    <property type="component" value="Unassembled WGS sequence"/>
</dbReference>
<proteinExistence type="predicted"/>
<feature type="chain" id="PRO_5011674469" description="Lipoprotein" evidence="1">
    <location>
        <begin position="22"/>
        <end position="93"/>
    </location>
</feature>
<accession>A0A1H7LMJ9</accession>
<organism evidence="2 3">
    <name type="scientific">Jannaschia helgolandensis</name>
    <dbReference type="NCBI Taxonomy" id="188906"/>
    <lineage>
        <taxon>Bacteria</taxon>
        <taxon>Pseudomonadati</taxon>
        <taxon>Pseudomonadota</taxon>
        <taxon>Alphaproteobacteria</taxon>
        <taxon>Rhodobacterales</taxon>
        <taxon>Roseobacteraceae</taxon>
        <taxon>Jannaschia</taxon>
    </lineage>
</organism>
<dbReference type="STRING" id="188906.SAMN04488526_1769"/>
<keyword evidence="1" id="KW-0732">Signal</keyword>
<reference evidence="2 3" key="1">
    <citation type="submission" date="2016-10" db="EMBL/GenBank/DDBJ databases">
        <authorList>
            <person name="de Groot N.N."/>
        </authorList>
    </citation>
    <scope>NUCLEOTIDE SEQUENCE [LARGE SCALE GENOMIC DNA]</scope>
    <source>
        <strain evidence="2 3">DSM 14858</strain>
    </source>
</reference>
<dbReference type="PROSITE" id="PS51257">
    <property type="entry name" value="PROKAR_LIPOPROTEIN"/>
    <property type="match status" value="1"/>
</dbReference>
<gene>
    <name evidence="2" type="ORF">SAMN04488526_1769</name>
</gene>
<name>A0A1H7LMJ9_9RHOB</name>
<evidence type="ECO:0000313" key="3">
    <source>
        <dbReference type="Proteomes" id="UP000199283"/>
    </source>
</evidence>
<evidence type="ECO:0000256" key="1">
    <source>
        <dbReference type="SAM" id="SignalP"/>
    </source>
</evidence>
<evidence type="ECO:0000313" key="2">
    <source>
        <dbReference type="EMBL" id="SEL00069.1"/>
    </source>
</evidence>